<protein>
    <recommendedName>
        <fullName evidence="1">Vps72/YL1 C-terminal domain-containing protein</fullName>
    </recommendedName>
</protein>
<evidence type="ECO:0000313" key="2">
    <source>
        <dbReference type="EMBL" id="ODV87566.1"/>
    </source>
</evidence>
<evidence type="ECO:0000259" key="1">
    <source>
        <dbReference type="SMART" id="SM00993"/>
    </source>
</evidence>
<dbReference type="InterPro" id="IPR013272">
    <property type="entry name" value="Vps72/YL1_C"/>
</dbReference>
<accession>A0A1E4T736</accession>
<feature type="domain" description="Vps72/YL1 C-terminal" evidence="1">
    <location>
        <begin position="60"/>
        <end position="89"/>
    </location>
</feature>
<dbReference type="Pfam" id="PF08265">
    <property type="entry name" value="YL1_C"/>
    <property type="match status" value="1"/>
</dbReference>
<gene>
    <name evidence="2" type="ORF">CANARDRAFT_194458</name>
</gene>
<dbReference type="SMART" id="SM00993">
    <property type="entry name" value="YL1_C"/>
    <property type="match status" value="1"/>
</dbReference>
<dbReference type="EMBL" id="KV453848">
    <property type="protein sequence ID" value="ODV87566.1"/>
    <property type="molecule type" value="Genomic_DNA"/>
</dbReference>
<keyword evidence="3" id="KW-1185">Reference proteome</keyword>
<reference evidence="3" key="1">
    <citation type="submission" date="2016-04" db="EMBL/GenBank/DDBJ databases">
        <title>Comparative genomics of biotechnologically important yeasts.</title>
        <authorList>
            <consortium name="DOE Joint Genome Institute"/>
            <person name="Riley R."/>
            <person name="Haridas S."/>
            <person name="Wolfe K.H."/>
            <person name="Lopes M.R."/>
            <person name="Hittinger C.T."/>
            <person name="Goker M."/>
            <person name="Salamov A."/>
            <person name="Wisecaver J."/>
            <person name="Long T.M."/>
            <person name="Aerts A.L."/>
            <person name="Barry K."/>
            <person name="Choi C."/>
            <person name="Clum A."/>
            <person name="Coughlan A.Y."/>
            <person name="Deshpande S."/>
            <person name="Douglass A.P."/>
            <person name="Hanson S.J."/>
            <person name="Klenk H.-P."/>
            <person name="Labutti K."/>
            <person name="Lapidus A."/>
            <person name="Lindquist E."/>
            <person name="Lipzen A."/>
            <person name="Meier-Kolthoff J.P."/>
            <person name="Ohm R.A."/>
            <person name="Otillar R.P."/>
            <person name="Pangilinan J."/>
            <person name="Peng Y."/>
            <person name="Rokas A."/>
            <person name="Rosa C.A."/>
            <person name="Scheuner C."/>
            <person name="Sibirny A.A."/>
            <person name="Slot J.C."/>
            <person name="Stielow J.B."/>
            <person name="Sun H."/>
            <person name="Kurtzman C.P."/>
            <person name="Blackwell M."/>
            <person name="Grigoriev I.V."/>
            <person name="Jeffries T.W."/>
        </authorList>
    </citation>
    <scope>NUCLEOTIDE SEQUENCE [LARGE SCALE GENOMIC DNA]</scope>
    <source>
        <strain evidence="3">NRRL YB-2248</strain>
    </source>
</reference>
<dbReference type="AlphaFoldDB" id="A0A1E4T736"/>
<sequence>MKKILKQREANFQSLLSLPRFGEKYQTVKDQTVEKIKDDVKINIQTPAPTGISLPNGTRKKCLISGDFATYYDPSNGVPYNSVETFKVLKKLANGDYYWTQIDNGGVNSIFKGGVGCYFGEFDAKHAKGVPEGF</sequence>
<dbReference type="STRING" id="983967.A0A1E4T736"/>
<evidence type="ECO:0000313" key="3">
    <source>
        <dbReference type="Proteomes" id="UP000094801"/>
    </source>
</evidence>
<dbReference type="Proteomes" id="UP000094801">
    <property type="component" value="Unassembled WGS sequence"/>
</dbReference>
<name>A0A1E4T736_9ASCO</name>
<dbReference type="OrthoDB" id="49520at2759"/>
<proteinExistence type="predicted"/>
<organism evidence="2 3">
    <name type="scientific">[Candida] arabinofermentans NRRL YB-2248</name>
    <dbReference type="NCBI Taxonomy" id="983967"/>
    <lineage>
        <taxon>Eukaryota</taxon>
        <taxon>Fungi</taxon>
        <taxon>Dikarya</taxon>
        <taxon>Ascomycota</taxon>
        <taxon>Saccharomycotina</taxon>
        <taxon>Pichiomycetes</taxon>
        <taxon>Pichiales</taxon>
        <taxon>Pichiaceae</taxon>
        <taxon>Ogataea</taxon>
        <taxon>Ogataea/Candida clade</taxon>
    </lineage>
</organism>